<dbReference type="RefSeq" id="WP_005549177.1">
    <property type="nucleotide sequence ID" value="NZ_CP012959.1"/>
</dbReference>
<gene>
    <name evidence="3" type="ORF">ACT75_03175</name>
    <name evidence="4" type="ORF">CQR80_00090</name>
    <name evidence="5" type="ORF">FXB79_00905</name>
</gene>
<evidence type="ECO:0000313" key="6">
    <source>
        <dbReference type="Proteomes" id="UP000072236"/>
    </source>
</evidence>
<dbReference type="Proteomes" id="UP000072236">
    <property type="component" value="Chromosome"/>
</dbReference>
<evidence type="ECO:0000313" key="3">
    <source>
        <dbReference type="EMBL" id="AMQ93593.1"/>
    </source>
</evidence>
<protein>
    <recommendedName>
        <fullName evidence="2">DUF8095 domain-containing protein</fullName>
    </recommendedName>
</protein>
<dbReference type="EMBL" id="CP012959">
    <property type="protein sequence ID" value="AMQ93593.1"/>
    <property type="molecule type" value="Genomic_DNA"/>
</dbReference>
<dbReference type="EMBL" id="PCGW01000001">
    <property type="protein sequence ID" value="PHO21534.1"/>
    <property type="molecule type" value="Genomic_DNA"/>
</dbReference>
<accession>A0A5D0EP90</accession>
<dbReference type="OrthoDB" id="5689769at2"/>
<dbReference type="AlphaFoldDB" id="A0A5D0EP90"/>
<reference evidence="4 7" key="2">
    <citation type="submission" date="2017-10" db="EMBL/GenBank/DDBJ databases">
        <title>Draft genome sequences of Aggregatibacter actinomycetemcomitans strains 310a and 310b.</title>
        <authorList>
            <person name="May A.C."/>
            <person name="Ohta H."/>
            <person name="Maeda H."/>
            <person name="Kokeguchi S."/>
            <person name="Cugini C."/>
        </authorList>
    </citation>
    <scope>NUCLEOTIDE SEQUENCE [LARGE SCALE GENOMIC DNA]</scope>
    <source>
        <strain evidence="4 7">310b</strain>
    </source>
</reference>
<feature type="chain" id="PRO_5044619507" description="DUF8095 domain-containing protein" evidence="1">
    <location>
        <begin position="23"/>
        <end position="208"/>
    </location>
</feature>
<feature type="signal peptide" evidence="1">
    <location>
        <begin position="1"/>
        <end position="22"/>
    </location>
</feature>
<dbReference type="Proteomes" id="UP000226080">
    <property type="component" value="Unassembled WGS sequence"/>
</dbReference>
<sequence length="208" mass="23079">MMLFKKLTLGLSFTFLSSLAFAESWSMHISEDGVITDKTAQQPNPARYAGAAHKQQFSFSDSGGQGKTTYINQNNGKKFDPKNAADVSELGKSIAFEVFEIKENKDSHSVFESGAGICYGFKYTDGVAFTDSTTYYVDKSKQQYYASIIGATVSSDVEPKNVQYAPVFNIQDPELDKEVKSEEQRNGKTLINKNLQKSREILSNVVCK</sequence>
<feature type="domain" description="DUF8095" evidence="2">
    <location>
        <begin position="68"/>
        <end position="205"/>
    </location>
</feature>
<dbReference type="KEGG" id="aact:ACT75_03175"/>
<evidence type="ECO:0000259" key="2">
    <source>
        <dbReference type="Pfam" id="PF26367"/>
    </source>
</evidence>
<evidence type="ECO:0000313" key="7">
    <source>
        <dbReference type="Proteomes" id="UP000226080"/>
    </source>
</evidence>
<evidence type="ECO:0000313" key="8">
    <source>
        <dbReference type="Proteomes" id="UP000323012"/>
    </source>
</evidence>
<dbReference type="Pfam" id="PF26367">
    <property type="entry name" value="DUF8095"/>
    <property type="match status" value="1"/>
</dbReference>
<name>A0A5D0EP90_AGGAC</name>
<reference evidence="5 8" key="3">
    <citation type="submission" date="2019-08" db="EMBL/GenBank/DDBJ databases">
        <title>Whole genome sequencing of Aggregatibacter actinomycetemcomitans cultured from blood stream infections in Denmark reveals a novel phylogenetic lineage expressing serotype a membrane O polysaccharide.</title>
        <authorList>
            <person name="Nedergaard S."/>
            <person name="Kobel C.M."/>
            <person name="Nielsen M.B."/>
            <person name="Moeller R.T."/>
            <person name="Jensen A.B."/>
            <person name="Noerskov-Lauritsen N."/>
        </authorList>
    </citation>
    <scope>NUCLEOTIDE SEQUENCE [LARGE SCALE GENOMIC DNA]</scope>
    <source>
        <strain evidence="5 8">PN_563</strain>
    </source>
</reference>
<reference evidence="3 6" key="1">
    <citation type="submission" date="2015-10" db="EMBL/GenBank/DDBJ databases">
        <title>Tn-seq of a polymicrobial infection.</title>
        <authorList>
            <person name="Stacy A."/>
            <person name="Rumbaugh K.P."/>
            <person name="Whiteley M."/>
        </authorList>
    </citation>
    <scope>NUCLEOTIDE SEQUENCE [LARGE SCALE GENOMIC DNA]</scope>
    <source>
        <strain evidence="3 6">624</strain>
    </source>
</reference>
<keyword evidence="7" id="KW-1185">Reference proteome</keyword>
<evidence type="ECO:0000313" key="5">
    <source>
        <dbReference type="EMBL" id="TYA39791.1"/>
    </source>
</evidence>
<proteinExistence type="predicted"/>
<organism evidence="5 8">
    <name type="scientific">Aggregatibacter actinomycetemcomitans</name>
    <name type="common">Actinobacillus actinomycetemcomitans</name>
    <name type="synonym">Haemophilus actinomycetemcomitans</name>
    <dbReference type="NCBI Taxonomy" id="714"/>
    <lineage>
        <taxon>Bacteria</taxon>
        <taxon>Pseudomonadati</taxon>
        <taxon>Pseudomonadota</taxon>
        <taxon>Gammaproteobacteria</taxon>
        <taxon>Pasteurellales</taxon>
        <taxon>Pasteurellaceae</taxon>
        <taxon>Aggregatibacter</taxon>
    </lineage>
</organism>
<keyword evidence="1" id="KW-0732">Signal</keyword>
<dbReference type="EMBL" id="VSED01000002">
    <property type="protein sequence ID" value="TYA39791.1"/>
    <property type="molecule type" value="Genomic_DNA"/>
</dbReference>
<evidence type="ECO:0000256" key="1">
    <source>
        <dbReference type="SAM" id="SignalP"/>
    </source>
</evidence>
<dbReference type="InterPro" id="IPR058408">
    <property type="entry name" value="DUF8095"/>
</dbReference>
<dbReference type="Proteomes" id="UP000323012">
    <property type="component" value="Unassembled WGS sequence"/>
</dbReference>
<evidence type="ECO:0000313" key="4">
    <source>
        <dbReference type="EMBL" id="PHO21534.1"/>
    </source>
</evidence>